<feature type="chain" id="PRO_5041468089" description="YfiR family protein" evidence="1">
    <location>
        <begin position="26"/>
        <end position="179"/>
    </location>
</feature>
<protein>
    <recommendedName>
        <fullName evidence="4">YfiR family protein</fullName>
    </recommendedName>
</protein>
<evidence type="ECO:0008006" key="4">
    <source>
        <dbReference type="Google" id="ProtNLM"/>
    </source>
</evidence>
<evidence type="ECO:0000256" key="1">
    <source>
        <dbReference type="SAM" id="SignalP"/>
    </source>
</evidence>
<keyword evidence="3" id="KW-1185">Reference proteome</keyword>
<dbReference type="Proteomes" id="UP001333710">
    <property type="component" value="Chromosome"/>
</dbReference>
<dbReference type="RefSeq" id="WP_338294189.1">
    <property type="nucleotide sequence ID" value="NZ_AP027272.1"/>
</dbReference>
<reference evidence="2" key="1">
    <citation type="submission" date="2023-01" db="EMBL/GenBank/DDBJ databases">
        <title>Complete genome sequence of Planctobacterium marinum strain Dej080120_11.</title>
        <authorList>
            <person name="Ueki S."/>
            <person name="Maruyama F."/>
        </authorList>
    </citation>
    <scope>NUCLEOTIDE SEQUENCE</scope>
    <source>
        <strain evidence="2">Dej080120_11</strain>
    </source>
</reference>
<evidence type="ECO:0000313" key="2">
    <source>
        <dbReference type="EMBL" id="BDX08104.1"/>
    </source>
</evidence>
<name>A0AA48KU09_9ALTE</name>
<evidence type="ECO:0000313" key="3">
    <source>
        <dbReference type="Proteomes" id="UP001333710"/>
    </source>
</evidence>
<accession>A0AA48KU09</accession>
<proteinExistence type="predicted"/>
<dbReference type="KEGG" id="pmaw:MACH26_36250"/>
<gene>
    <name evidence="2" type="ORF">MACH26_36250</name>
</gene>
<dbReference type="EMBL" id="AP027272">
    <property type="protein sequence ID" value="BDX08104.1"/>
    <property type="molecule type" value="Genomic_DNA"/>
</dbReference>
<organism evidence="2 3">
    <name type="scientific">Planctobacterium marinum</name>
    <dbReference type="NCBI Taxonomy" id="1631968"/>
    <lineage>
        <taxon>Bacteria</taxon>
        <taxon>Pseudomonadati</taxon>
        <taxon>Pseudomonadota</taxon>
        <taxon>Gammaproteobacteria</taxon>
        <taxon>Alteromonadales</taxon>
        <taxon>Alteromonadaceae</taxon>
        <taxon>Planctobacterium</taxon>
    </lineage>
</organism>
<dbReference type="InterPro" id="IPR025293">
    <property type="entry name" value="YfiR/HmsC-like"/>
</dbReference>
<dbReference type="AlphaFoldDB" id="A0AA48KU09"/>
<dbReference type="Pfam" id="PF13689">
    <property type="entry name" value="DUF4154"/>
    <property type="match status" value="1"/>
</dbReference>
<feature type="signal peptide" evidence="1">
    <location>
        <begin position="1"/>
        <end position="25"/>
    </location>
</feature>
<sequence length="179" mass="20838">MNLKVFKRLTSILVMSLVTWQAGYAQSFKPEELRASFLYHIAHYTSYPDESFNDNTFNFCFMEDANQSHTRVFNKLPKKRLKDKDIKLVSLETPEQLNGDQCQVIFIGKQAESQELFAKLEKLNKTIVSVGETRDFIENGGMITIVPLQSKMRIFFSQEQYENTSLKFSSLLLKRANFR</sequence>
<keyword evidence="1" id="KW-0732">Signal</keyword>